<dbReference type="PANTHER" id="PTHR47332">
    <property type="entry name" value="SET DOMAIN-CONTAINING PROTEIN 5"/>
    <property type="match status" value="1"/>
</dbReference>
<keyword evidence="4" id="KW-1185">Reference proteome</keyword>
<evidence type="ECO:0000313" key="4">
    <source>
        <dbReference type="Proteomes" id="UP000838763"/>
    </source>
</evidence>
<reference evidence="3" key="1">
    <citation type="submission" date="2022-11" db="EMBL/GenBank/DDBJ databases">
        <authorList>
            <person name="Scott C."/>
            <person name="Bruce N."/>
        </authorList>
    </citation>
    <scope>NUCLEOTIDE SEQUENCE</scope>
</reference>
<sequence>MHDAAEGIRTKQLTSMSRKSVGRLPDTQKKRVSEMASMPGLDFLWGRFDTNAFGVDLAGNYDHRGLFPEIARINHDCRPSCYTRYSSRLLTMEAIAYRDIKQGEELSIAYTPLNLQTEDRQDIIQRWGFNCTCQLCSDPALSASSDRNRQRIAGIITEANGPQSREREVLARLSEEMKELVEAEELESLAGTYVSGVDHPRVEKARSVIGKLKASIKGRKE</sequence>
<dbReference type="AlphaFoldDB" id="A0A9P1M9F2"/>
<dbReference type="OrthoDB" id="438641at2759"/>
<protein>
    <recommendedName>
        <fullName evidence="2">SET domain-containing protein</fullName>
    </recommendedName>
</protein>
<evidence type="ECO:0000256" key="1">
    <source>
        <dbReference type="SAM" id="MobiDB-lite"/>
    </source>
</evidence>
<name>A0A9P1M9F2_9PEZI</name>
<dbReference type="CDD" id="cd20071">
    <property type="entry name" value="SET_SMYD"/>
    <property type="match status" value="1"/>
</dbReference>
<dbReference type="PANTHER" id="PTHR47332:SF6">
    <property type="entry name" value="SET DOMAIN-CONTAINING PROTEIN"/>
    <property type="match status" value="1"/>
</dbReference>
<feature type="domain" description="SET" evidence="2">
    <location>
        <begin position="65"/>
        <end position="110"/>
    </location>
</feature>
<dbReference type="InterPro" id="IPR053185">
    <property type="entry name" value="SET_domain_protein"/>
</dbReference>
<dbReference type="SUPFAM" id="SSF82199">
    <property type="entry name" value="SET domain"/>
    <property type="match status" value="1"/>
</dbReference>
<dbReference type="InterPro" id="IPR046341">
    <property type="entry name" value="SET_dom_sf"/>
</dbReference>
<evidence type="ECO:0000259" key="2">
    <source>
        <dbReference type="Pfam" id="PF00856"/>
    </source>
</evidence>
<dbReference type="Proteomes" id="UP000838763">
    <property type="component" value="Unassembled WGS sequence"/>
</dbReference>
<dbReference type="Pfam" id="PF00856">
    <property type="entry name" value="SET"/>
    <property type="match status" value="1"/>
</dbReference>
<feature type="region of interest" description="Disordered" evidence="1">
    <location>
        <begin position="1"/>
        <end position="31"/>
    </location>
</feature>
<dbReference type="EMBL" id="CALLCH030000007">
    <property type="protein sequence ID" value="CAI4213255.1"/>
    <property type="molecule type" value="Genomic_DNA"/>
</dbReference>
<organism evidence="3 4">
    <name type="scientific">Parascedosporium putredinis</name>
    <dbReference type="NCBI Taxonomy" id="1442378"/>
    <lineage>
        <taxon>Eukaryota</taxon>
        <taxon>Fungi</taxon>
        <taxon>Dikarya</taxon>
        <taxon>Ascomycota</taxon>
        <taxon>Pezizomycotina</taxon>
        <taxon>Sordariomycetes</taxon>
        <taxon>Hypocreomycetidae</taxon>
        <taxon>Microascales</taxon>
        <taxon>Microascaceae</taxon>
        <taxon>Parascedosporium</taxon>
    </lineage>
</organism>
<accession>A0A9P1M9F2</accession>
<proteinExistence type="predicted"/>
<gene>
    <name evidence="3" type="ORF">PPNO1_LOCUS3003</name>
</gene>
<dbReference type="Gene3D" id="2.170.270.10">
    <property type="entry name" value="SET domain"/>
    <property type="match status" value="1"/>
</dbReference>
<evidence type="ECO:0000313" key="3">
    <source>
        <dbReference type="EMBL" id="CAI4213255.1"/>
    </source>
</evidence>
<dbReference type="InterPro" id="IPR001214">
    <property type="entry name" value="SET_dom"/>
</dbReference>
<comment type="caution">
    <text evidence="3">The sequence shown here is derived from an EMBL/GenBank/DDBJ whole genome shotgun (WGS) entry which is preliminary data.</text>
</comment>